<dbReference type="AlphaFoldDB" id="A0A916X6P2"/>
<name>A0A916X6P2_9SPHN</name>
<sequence>MTRAAPSALWTLPCFLILLFAGRVKVAMKRIPVVLHCGNYRFCDPSSDSVAWGKGGVVTVQGNRVN</sequence>
<gene>
    <name evidence="1" type="ORF">GCM10011494_31760</name>
</gene>
<reference evidence="1" key="2">
    <citation type="submission" date="2020-09" db="EMBL/GenBank/DDBJ databases">
        <authorList>
            <person name="Sun Q."/>
            <person name="Zhou Y."/>
        </authorList>
    </citation>
    <scope>NUCLEOTIDE SEQUENCE</scope>
    <source>
        <strain evidence="1">CGMCC 1.15095</strain>
    </source>
</reference>
<accession>A0A916X6P2</accession>
<dbReference type="EMBL" id="BMHK01000027">
    <property type="protein sequence ID" value="GGC10674.1"/>
    <property type="molecule type" value="Genomic_DNA"/>
</dbReference>
<evidence type="ECO:0000313" key="1">
    <source>
        <dbReference type="EMBL" id="GGC10674.1"/>
    </source>
</evidence>
<protein>
    <submittedName>
        <fullName evidence="1">Uncharacterized protein</fullName>
    </submittedName>
</protein>
<reference evidence="1" key="1">
    <citation type="journal article" date="2014" name="Int. J. Syst. Evol. Microbiol.">
        <title>Complete genome sequence of Corynebacterium casei LMG S-19264T (=DSM 44701T), isolated from a smear-ripened cheese.</title>
        <authorList>
            <consortium name="US DOE Joint Genome Institute (JGI-PGF)"/>
            <person name="Walter F."/>
            <person name="Albersmeier A."/>
            <person name="Kalinowski J."/>
            <person name="Ruckert C."/>
        </authorList>
    </citation>
    <scope>NUCLEOTIDE SEQUENCE</scope>
    <source>
        <strain evidence="1">CGMCC 1.15095</strain>
    </source>
</reference>
<dbReference type="Proteomes" id="UP000608154">
    <property type="component" value="Unassembled WGS sequence"/>
</dbReference>
<comment type="caution">
    <text evidence="1">The sequence shown here is derived from an EMBL/GenBank/DDBJ whole genome shotgun (WGS) entry which is preliminary data.</text>
</comment>
<evidence type="ECO:0000313" key="2">
    <source>
        <dbReference type="Proteomes" id="UP000608154"/>
    </source>
</evidence>
<organism evidence="1 2">
    <name type="scientific">Novosphingobium endophyticum</name>
    <dbReference type="NCBI Taxonomy" id="1955250"/>
    <lineage>
        <taxon>Bacteria</taxon>
        <taxon>Pseudomonadati</taxon>
        <taxon>Pseudomonadota</taxon>
        <taxon>Alphaproteobacteria</taxon>
        <taxon>Sphingomonadales</taxon>
        <taxon>Sphingomonadaceae</taxon>
        <taxon>Novosphingobium</taxon>
    </lineage>
</organism>
<keyword evidence="2" id="KW-1185">Reference proteome</keyword>
<proteinExistence type="predicted"/>